<evidence type="ECO:0000313" key="2">
    <source>
        <dbReference type="EMBL" id="VDO02902.1"/>
    </source>
</evidence>
<reference evidence="4" key="1">
    <citation type="submission" date="2017-02" db="UniProtKB">
        <authorList>
            <consortium name="WormBaseParasite"/>
        </authorList>
    </citation>
    <scope>IDENTIFICATION</scope>
</reference>
<name>A0A0R3TJ04_RODNA</name>
<gene>
    <name evidence="2" type="ORF">HNAJ_LOCUS7042</name>
</gene>
<evidence type="ECO:0000313" key="3">
    <source>
        <dbReference type="Proteomes" id="UP000278807"/>
    </source>
</evidence>
<reference evidence="2 3" key="2">
    <citation type="submission" date="2018-11" db="EMBL/GenBank/DDBJ databases">
        <authorList>
            <consortium name="Pathogen Informatics"/>
        </authorList>
    </citation>
    <scope>NUCLEOTIDE SEQUENCE [LARGE SCALE GENOMIC DNA]</scope>
</reference>
<evidence type="ECO:0000313" key="4">
    <source>
        <dbReference type="WBParaSite" id="HNAJ_0000704501-mRNA-1"/>
    </source>
</evidence>
<feature type="region of interest" description="Disordered" evidence="1">
    <location>
        <begin position="1"/>
        <end position="108"/>
    </location>
</feature>
<feature type="compositionally biased region" description="Basic and acidic residues" evidence="1">
    <location>
        <begin position="1"/>
        <end position="12"/>
    </location>
</feature>
<accession>A0A0R3TJ04</accession>
<dbReference type="WBParaSite" id="HNAJ_0000704501-mRNA-1">
    <property type="protein sequence ID" value="HNAJ_0000704501-mRNA-1"/>
    <property type="gene ID" value="HNAJ_0000704501"/>
</dbReference>
<keyword evidence="3" id="KW-1185">Reference proteome</keyword>
<dbReference type="AlphaFoldDB" id="A0A0R3TJ04"/>
<dbReference type="Proteomes" id="UP000278807">
    <property type="component" value="Unassembled WGS sequence"/>
</dbReference>
<sequence length="164" mass="18215">MKRRLQKLEEAQTHQPEPSAHTEAMEGQDQLSLEINFGDDDLEKSNHNFDATSDSDGVIATNDLPPLSVHSDDDDNEGQDYQGVSTQAHNAVTDDIPEPDENDDGQEWLPSCLEDGDDMKTTKEMFHDLEEAFSGTNPLLLSAHVNKDLCRRLTTLYDKGLTSG</sequence>
<evidence type="ECO:0000256" key="1">
    <source>
        <dbReference type="SAM" id="MobiDB-lite"/>
    </source>
</evidence>
<protein>
    <submittedName>
        <fullName evidence="4">DDE_Tnp_1_7 domain-containing protein</fullName>
    </submittedName>
</protein>
<feature type="compositionally biased region" description="Acidic residues" evidence="1">
    <location>
        <begin position="95"/>
        <end position="106"/>
    </location>
</feature>
<organism evidence="4">
    <name type="scientific">Rodentolepis nana</name>
    <name type="common">Dwarf tapeworm</name>
    <name type="synonym">Hymenolepis nana</name>
    <dbReference type="NCBI Taxonomy" id="102285"/>
    <lineage>
        <taxon>Eukaryota</taxon>
        <taxon>Metazoa</taxon>
        <taxon>Spiralia</taxon>
        <taxon>Lophotrochozoa</taxon>
        <taxon>Platyhelminthes</taxon>
        <taxon>Cestoda</taxon>
        <taxon>Eucestoda</taxon>
        <taxon>Cyclophyllidea</taxon>
        <taxon>Hymenolepididae</taxon>
        <taxon>Rodentolepis</taxon>
    </lineage>
</organism>
<dbReference type="EMBL" id="UZAE01009906">
    <property type="protein sequence ID" value="VDO02902.1"/>
    <property type="molecule type" value="Genomic_DNA"/>
</dbReference>
<proteinExistence type="predicted"/>